<keyword evidence="4" id="KW-0472">Membrane</keyword>
<feature type="compositionally biased region" description="Polar residues" evidence="3">
    <location>
        <begin position="316"/>
        <end position="326"/>
    </location>
</feature>
<evidence type="ECO:0000259" key="5">
    <source>
        <dbReference type="Pfam" id="PF24981"/>
    </source>
</evidence>
<keyword evidence="4" id="KW-0812">Transmembrane</keyword>
<keyword evidence="2" id="KW-0677">Repeat</keyword>
<accession>A0A9N9BU36</accession>
<evidence type="ECO:0000256" key="4">
    <source>
        <dbReference type="SAM" id="Phobius"/>
    </source>
</evidence>
<feature type="compositionally biased region" description="Low complexity" evidence="3">
    <location>
        <begin position="255"/>
        <end position="271"/>
    </location>
</feature>
<reference evidence="6" key="1">
    <citation type="submission" date="2021-06" db="EMBL/GenBank/DDBJ databases">
        <authorList>
            <person name="Kallberg Y."/>
            <person name="Tangrot J."/>
            <person name="Rosling A."/>
        </authorList>
    </citation>
    <scope>NUCLEOTIDE SEQUENCE</scope>
    <source>
        <strain evidence="6">FL130A</strain>
    </source>
</reference>
<protein>
    <submittedName>
        <fullName evidence="6">5845_t:CDS:1</fullName>
    </submittedName>
</protein>
<feature type="transmembrane region" description="Helical" evidence="4">
    <location>
        <begin position="285"/>
        <end position="308"/>
    </location>
</feature>
<keyword evidence="1" id="KW-0880">Kelch repeat</keyword>
<gene>
    <name evidence="6" type="ORF">ALEPTO_LOCUS7091</name>
</gene>
<feature type="region of interest" description="Disordered" evidence="3">
    <location>
        <begin position="316"/>
        <end position="348"/>
    </location>
</feature>
<organism evidence="6 7">
    <name type="scientific">Ambispora leptoticha</name>
    <dbReference type="NCBI Taxonomy" id="144679"/>
    <lineage>
        <taxon>Eukaryota</taxon>
        <taxon>Fungi</taxon>
        <taxon>Fungi incertae sedis</taxon>
        <taxon>Mucoromycota</taxon>
        <taxon>Glomeromycotina</taxon>
        <taxon>Glomeromycetes</taxon>
        <taxon>Archaeosporales</taxon>
        <taxon>Ambisporaceae</taxon>
        <taxon>Ambispora</taxon>
    </lineage>
</organism>
<keyword evidence="4" id="KW-1133">Transmembrane helix</keyword>
<evidence type="ECO:0000313" key="6">
    <source>
        <dbReference type="EMBL" id="CAG8577283.1"/>
    </source>
</evidence>
<evidence type="ECO:0000256" key="3">
    <source>
        <dbReference type="SAM" id="MobiDB-lite"/>
    </source>
</evidence>
<feature type="region of interest" description="Disordered" evidence="3">
    <location>
        <begin position="255"/>
        <end position="276"/>
    </location>
</feature>
<dbReference type="PANTHER" id="PTHR46093:SF18">
    <property type="entry name" value="FIBRONECTIN TYPE-III DOMAIN-CONTAINING PROTEIN"/>
    <property type="match status" value="1"/>
</dbReference>
<comment type="caution">
    <text evidence="6">The sequence shown here is derived from an EMBL/GenBank/DDBJ whole genome shotgun (WGS) entry which is preliminary data.</text>
</comment>
<dbReference type="AlphaFoldDB" id="A0A9N9BU36"/>
<evidence type="ECO:0000256" key="1">
    <source>
        <dbReference type="ARBA" id="ARBA00022441"/>
    </source>
</evidence>
<dbReference type="InterPro" id="IPR015915">
    <property type="entry name" value="Kelch-typ_b-propeller"/>
</dbReference>
<dbReference type="Proteomes" id="UP000789508">
    <property type="component" value="Unassembled WGS sequence"/>
</dbReference>
<dbReference type="OrthoDB" id="432528at2759"/>
<evidence type="ECO:0000256" key="2">
    <source>
        <dbReference type="ARBA" id="ARBA00022737"/>
    </source>
</evidence>
<feature type="non-terminal residue" evidence="6">
    <location>
        <position position="381"/>
    </location>
</feature>
<dbReference type="SUPFAM" id="SSF117281">
    <property type="entry name" value="Kelch motif"/>
    <property type="match status" value="1"/>
</dbReference>
<feature type="domain" description="Attractin/MKLN-like beta-propeller" evidence="5">
    <location>
        <begin position="16"/>
        <end position="237"/>
    </location>
</feature>
<dbReference type="Gene3D" id="2.120.10.80">
    <property type="entry name" value="Kelch-type beta propeller"/>
    <property type="match status" value="1"/>
</dbReference>
<evidence type="ECO:0000313" key="7">
    <source>
        <dbReference type="Proteomes" id="UP000789508"/>
    </source>
</evidence>
<dbReference type="EMBL" id="CAJVPS010002832">
    <property type="protein sequence ID" value="CAG8577283.1"/>
    <property type="molecule type" value="Genomic_DNA"/>
</dbReference>
<dbReference type="Pfam" id="PF24981">
    <property type="entry name" value="Beta-prop_ATRN-LZTR1"/>
    <property type="match status" value="1"/>
</dbReference>
<keyword evidence="7" id="KW-1185">Reference proteome</keyword>
<dbReference type="PANTHER" id="PTHR46093">
    <property type="entry name" value="ACYL-COA-BINDING DOMAIN-CONTAINING PROTEIN 5"/>
    <property type="match status" value="1"/>
</dbReference>
<name>A0A9N9BU36_9GLOM</name>
<proteinExistence type="predicted"/>
<sequence>PYSNNWNNGTFINTFYKIDVTSYPVSISTVISTGTTPSVRCSVSSIFDDTGKLYIWGGVAYVVDQAMYIFDTFTSTWSRILPSYVPVQRWGYSVTLKDGKIYYIGGVIEGLPNIKSADIREILIYDTLNADNNPWTIKNATYNSNINDRYRHSAVLAPNNQSIILYGGSMSNASGVPPDYLITLDLQTFEISELVTKNGPNIVDVPAYFTSVIYNNYMIAYLGYFKTANPYRQAIKILDLSQTTYTWVDKFIATPSTSSSSPARSTSTSSPVPLPDDSNNNKKTIVIVSTVGSIVVVLLASFIVFILCNRKRKQKQATNTASNTGLPVQVNPAMHNNSNNQNTISQVPFNQNQFNNDTLTSNFAQNNFTDHRASLAFKPDS</sequence>
<feature type="compositionally biased region" description="Polar residues" evidence="3">
    <location>
        <begin position="334"/>
        <end position="348"/>
    </location>
</feature>
<dbReference type="InterPro" id="IPR056737">
    <property type="entry name" value="Beta-prop_ATRN-MKLN-like"/>
</dbReference>